<evidence type="ECO:0000256" key="1">
    <source>
        <dbReference type="SAM" id="MobiDB-lite"/>
    </source>
</evidence>
<dbReference type="AlphaFoldDB" id="A0A9D1TNF9"/>
<dbReference type="EMBL" id="DXHV01000006">
    <property type="protein sequence ID" value="HIV99629.1"/>
    <property type="molecule type" value="Genomic_DNA"/>
</dbReference>
<feature type="region of interest" description="Disordered" evidence="1">
    <location>
        <begin position="1"/>
        <end position="38"/>
    </location>
</feature>
<sequence>MSKEKRQARSRSASQKEGREGSRPGSRKKSRKTQQGCIRGCKGATRKILEQLIDQGWFVLRSKRHLVLGHERYARRITLPCTSSDVRAARQAACKIRQHFGIDLA</sequence>
<reference evidence="2" key="1">
    <citation type="journal article" date="2021" name="PeerJ">
        <title>Extensive microbial diversity within the chicken gut microbiome revealed by metagenomics and culture.</title>
        <authorList>
            <person name="Gilroy R."/>
            <person name="Ravi A."/>
            <person name="Getino M."/>
            <person name="Pursley I."/>
            <person name="Horton D.L."/>
            <person name="Alikhan N.F."/>
            <person name="Baker D."/>
            <person name="Gharbi K."/>
            <person name="Hall N."/>
            <person name="Watson M."/>
            <person name="Adriaenssens E.M."/>
            <person name="Foster-Nyarko E."/>
            <person name="Jarju S."/>
            <person name="Secka A."/>
            <person name="Antonio M."/>
            <person name="Oren A."/>
            <person name="Chaudhuri R.R."/>
            <person name="La Ragione R."/>
            <person name="Hildebrand F."/>
            <person name="Pallen M.J."/>
        </authorList>
    </citation>
    <scope>NUCLEOTIDE SEQUENCE</scope>
    <source>
        <strain evidence="2">ChiHecec2B26-446</strain>
    </source>
</reference>
<proteinExistence type="predicted"/>
<comment type="caution">
    <text evidence="2">The sequence shown here is derived from an EMBL/GenBank/DDBJ whole genome shotgun (WGS) entry which is preliminary data.</text>
</comment>
<gene>
    <name evidence="2" type="ORF">H9894_00300</name>
</gene>
<protein>
    <submittedName>
        <fullName evidence="2">Uncharacterized protein</fullName>
    </submittedName>
</protein>
<evidence type="ECO:0000313" key="3">
    <source>
        <dbReference type="Proteomes" id="UP000886752"/>
    </source>
</evidence>
<reference evidence="2" key="2">
    <citation type="submission" date="2021-04" db="EMBL/GenBank/DDBJ databases">
        <authorList>
            <person name="Gilroy R."/>
        </authorList>
    </citation>
    <scope>NUCLEOTIDE SEQUENCE</scope>
    <source>
        <strain evidence="2">ChiHecec2B26-446</strain>
    </source>
</reference>
<name>A0A9D1TNF9_9BACT</name>
<organism evidence="2 3">
    <name type="scientific">Candidatus Desulfovibrio intestinipullorum</name>
    <dbReference type="NCBI Taxonomy" id="2838536"/>
    <lineage>
        <taxon>Bacteria</taxon>
        <taxon>Pseudomonadati</taxon>
        <taxon>Thermodesulfobacteriota</taxon>
        <taxon>Desulfovibrionia</taxon>
        <taxon>Desulfovibrionales</taxon>
        <taxon>Desulfovibrionaceae</taxon>
        <taxon>Desulfovibrio</taxon>
    </lineage>
</organism>
<evidence type="ECO:0000313" key="2">
    <source>
        <dbReference type="EMBL" id="HIV99629.1"/>
    </source>
</evidence>
<accession>A0A9D1TNF9</accession>
<dbReference type="Proteomes" id="UP000886752">
    <property type="component" value="Unassembled WGS sequence"/>
</dbReference>